<dbReference type="InterPro" id="IPR029156">
    <property type="entry name" value="CTC1"/>
</dbReference>
<keyword evidence="5" id="KW-0158">Chromosome</keyword>
<gene>
    <name evidence="10" type="ORF">SMAX5B_010670</name>
</gene>
<accession>A0A2U9B0L6</accession>
<dbReference type="Proteomes" id="UP000246464">
    <property type="component" value="Chromosome 2"/>
</dbReference>
<evidence type="ECO:0000256" key="3">
    <source>
        <dbReference type="ARBA" id="ARBA00006332"/>
    </source>
</evidence>
<dbReference type="AlphaFoldDB" id="A0A2U9B0L6"/>
<evidence type="ECO:0000256" key="2">
    <source>
        <dbReference type="ARBA" id="ARBA00004574"/>
    </source>
</evidence>
<evidence type="ECO:0000313" key="11">
    <source>
        <dbReference type="Proteomes" id="UP000246464"/>
    </source>
</evidence>
<reference evidence="10 11" key="1">
    <citation type="submission" date="2017-12" db="EMBL/GenBank/DDBJ databases">
        <title>Integrating genomic resources of turbot (Scophthalmus maximus) in depth evaluation of genetic and physical mapping variation across individuals.</title>
        <authorList>
            <person name="Martinez P."/>
        </authorList>
    </citation>
    <scope>NUCLEOTIDE SEQUENCE [LARGE SCALE GENOMIC DNA]</scope>
</reference>
<evidence type="ECO:0000256" key="6">
    <source>
        <dbReference type="ARBA" id="ARBA00022895"/>
    </source>
</evidence>
<dbReference type="GO" id="GO:0010833">
    <property type="term" value="P:telomere maintenance via telomere lengthening"/>
    <property type="evidence" value="ECO:0007669"/>
    <property type="project" value="TreeGrafter"/>
</dbReference>
<dbReference type="PANTHER" id="PTHR14865">
    <property type="entry name" value="CST COMPLEX SUBUNIT CTC1"/>
    <property type="match status" value="1"/>
</dbReference>
<keyword evidence="6" id="KW-0779">Telomere</keyword>
<evidence type="ECO:0000256" key="7">
    <source>
        <dbReference type="ARBA" id="ARBA00023125"/>
    </source>
</evidence>
<organism evidence="10 11">
    <name type="scientific">Scophthalmus maximus</name>
    <name type="common">Turbot</name>
    <name type="synonym">Psetta maxima</name>
    <dbReference type="NCBI Taxonomy" id="52904"/>
    <lineage>
        <taxon>Eukaryota</taxon>
        <taxon>Metazoa</taxon>
        <taxon>Chordata</taxon>
        <taxon>Craniata</taxon>
        <taxon>Vertebrata</taxon>
        <taxon>Euteleostomi</taxon>
        <taxon>Actinopterygii</taxon>
        <taxon>Neopterygii</taxon>
        <taxon>Teleostei</taxon>
        <taxon>Neoteleostei</taxon>
        <taxon>Acanthomorphata</taxon>
        <taxon>Carangaria</taxon>
        <taxon>Pleuronectiformes</taxon>
        <taxon>Pleuronectoidei</taxon>
        <taxon>Scophthalmidae</taxon>
        <taxon>Scophthalmus</taxon>
    </lineage>
</organism>
<comment type="similarity">
    <text evidence="3">Belongs to the CTC1 family.</text>
</comment>
<evidence type="ECO:0000256" key="8">
    <source>
        <dbReference type="ARBA" id="ARBA00023242"/>
    </source>
</evidence>
<proteinExistence type="inferred from homology"/>
<dbReference type="GO" id="GO:0042162">
    <property type="term" value="F:telomeric DNA binding"/>
    <property type="evidence" value="ECO:0007669"/>
    <property type="project" value="TreeGrafter"/>
</dbReference>
<dbReference type="InterPro" id="IPR042617">
    <property type="entry name" value="CTC1-like"/>
</dbReference>
<comment type="subcellular location">
    <subcellularLocation>
        <location evidence="2">Chromosome</location>
        <location evidence="2">Telomere</location>
    </subcellularLocation>
    <subcellularLocation>
        <location evidence="1">Nucleus</location>
    </subcellularLocation>
</comment>
<protein>
    <recommendedName>
        <fullName evidence="4">CST complex subunit CTC1</fullName>
    </recommendedName>
</protein>
<evidence type="ECO:0000256" key="4">
    <source>
        <dbReference type="ARBA" id="ARBA00016175"/>
    </source>
</evidence>
<keyword evidence="7" id="KW-0238">DNA-binding</keyword>
<dbReference type="EMBL" id="CP026244">
    <property type="protein sequence ID" value="AWO97407.1"/>
    <property type="molecule type" value="Genomic_DNA"/>
</dbReference>
<dbReference type="PANTHER" id="PTHR14865:SF2">
    <property type="entry name" value="CST COMPLEX SUBUNIT CTC1"/>
    <property type="match status" value="1"/>
</dbReference>
<feature type="region of interest" description="Disordered" evidence="9">
    <location>
        <begin position="744"/>
        <end position="781"/>
    </location>
</feature>
<evidence type="ECO:0000313" key="10">
    <source>
        <dbReference type="EMBL" id="AWO97407.1"/>
    </source>
</evidence>
<dbReference type="GO" id="GO:1990879">
    <property type="term" value="C:CST complex"/>
    <property type="evidence" value="ECO:0007669"/>
    <property type="project" value="TreeGrafter"/>
</dbReference>
<evidence type="ECO:0000256" key="1">
    <source>
        <dbReference type="ARBA" id="ARBA00004123"/>
    </source>
</evidence>
<feature type="compositionally biased region" description="Acidic residues" evidence="9">
    <location>
        <begin position="747"/>
        <end position="758"/>
    </location>
</feature>
<sequence length="1207" mass="132895">MDPEQLFLDRFKPSSEAEACWLKHILSFVTQQLCPLLTDPAPPAAHDILTGAVRPDLCVSLSVCVVKTLLENTSVTHTLPVSYRLVSVSELVSKQHLACVGNLSWSTTQQRAWTKEAELSLPGNKALPRVNLLLIGCLREGRGGELRLMDSSGSLRCECLSPSPRWLNHPIFLPHWNYIPHNALGQDESGGCVEVVSSPVLLCPGPEPGLAAGAGAGAGPSRAVGVREAGALLHNRVRGQRVSVCGQVGSVCPLLVVAGTTFFFFTLTEERQSVPVLVKDSSRLSWSQCVCVGQSVCVTALRVCVLRGWRGNNILSVTDQSEIHTNYTPTRTPLKDTHTESDTQPSTVLHADVDSFEEAEPARDIMQSSVRLKKARVISYQGMVTEVVSEGAGLYVVDRKVGLCLAYQPSLRRTLRAGDCVELHNVHFLYQPCPDFLPIMLCACLRSSLRVTGFSRVGAPQRDSTCPGDGALPRLLLEKNMGVSEYLWTCHLSSRLSRSLSPSVLQQQHCVCVLSWRLMEFVWRGRGVRGRRDIYSEMLEEPHTCPLTQYSVDPAVSQYISVSELCRSLLSDCWSSVSLSSLLPPDGSSLTRSEINAALAWSFRTSLSSDPQNSPHLGETLGRRPLLLVGLLELPAQTSENKHTMQLRDGTAAVTCVVTETSGEEEGGQRAAFNTAWIGCLVCVHQFTMVTERFLQSDFPSYQHLDKDQFITHKHCIVYLQFSLDHLHILSPSVAMVTHLRQRGVESEGDVTEGEQPEEEGRKRRKSEEGPASAVAVTTGPVSGASRPCAFMVFRVEQKEGVAWRNDPKNGPMTDREMGREEKKVVLMLSGVSSRWFPLLQPGCFYRLVATNTQDPSVLTGYDVSGRSGVELHTDSTLQVRSDWRFHTLTRPLLLPTCRQALSPTVLSVSEVLDCSSELVCFQGLVCDRISLNNRTSDSGHTNIGVRLTMCDRNGRSLQVYLDLRHTPYPPGLLPGNTLLLSAFQRRLSRSGNVYCSYLPVSSITVVSLGDTRSAPPPPPPMMHLGLWALGREQMSNVGQVKGHVVCFLFLQLQWSCSLCGSVYTQSCSSSQCRSTSSVFQSKAKLVIDDGTGEAHVWFSGALVRPLLGLADSQWEGLQRALRVKGHIRVYPRGRSLVSDADDSLLHFLLCVCSSDVVCRPLSLTCRTHNNQRPEEMRRFSRGDRDFVTRVTPPLQLTCLTVTPDVT</sequence>
<dbReference type="Pfam" id="PF15489">
    <property type="entry name" value="CTC1"/>
    <property type="match status" value="1"/>
</dbReference>
<evidence type="ECO:0000256" key="5">
    <source>
        <dbReference type="ARBA" id="ARBA00022454"/>
    </source>
</evidence>
<dbReference type="GO" id="GO:0003697">
    <property type="term" value="F:single-stranded DNA binding"/>
    <property type="evidence" value="ECO:0007669"/>
    <property type="project" value="InterPro"/>
</dbReference>
<dbReference type="STRING" id="52904.ENSSMAP00000005313"/>
<name>A0A2U9B0L6_SCOMX</name>
<evidence type="ECO:0000256" key="9">
    <source>
        <dbReference type="SAM" id="MobiDB-lite"/>
    </source>
</evidence>
<keyword evidence="8" id="KW-0539">Nucleus</keyword>
<feature type="compositionally biased region" description="Basic and acidic residues" evidence="9">
    <location>
        <begin position="759"/>
        <end position="769"/>
    </location>
</feature>
<dbReference type="GO" id="GO:0045740">
    <property type="term" value="P:positive regulation of DNA replication"/>
    <property type="evidence" value="ECO:0007669"/>
    <property type="project" value="TreeGrafter"/>
</dbReference>
<keyword evidence="11" id="KW-1185">Reference proteome</keyword>